<organism evidence="1 2">
    <name type="scientific">Rhodofomes roseus</name>
    <dbReference type="NCBI Taxonomy" id="34475"/>
    <lineage>
        <taxon>Eukaryota</taxon>
        <taxon>Fungi</taxon>
        <taxon>Dikarya</taxon>
        <taxon>Basidiomycota</taxon>
        <taxon>Agaricomycotina</taxon>
        <taxon>Agaricomycetes</taxon>
        <taxon>Polyporales</taxon>
        <taxon>Rhodofomes</taxon>
    </lineage>
</organism>
<dbReference type="RefSeq" id="XP_047774790.1">
    <property type="nucleotide sequence ID" value="XM_047927934.1"/>
</dbReference>
<keyword evidence="2" id="KW-1185">Reference proteome</keyword>
<proteinExistence type="predicted"/>
<comment type="caution">
    <text evidence="1">The sequence shown here is derived from an EMBL/GenBank/DDBJ whole genome shotgun (WGS) entry which is preliminary data.</text>
</comment>
<sequence>MGRRAKYLNKEDKQAAKKCQRAAYRHTEAGKQAQAQSNHRSYVRSKGLHASPFYGLVTEELPKELITMAQQPFLCESARNGISDIGLSRSPYEFHFNPLVEEPTDINPFEPEGYLSEERLTHEQFRRQLNAMEFNYMVSAGMERLRKWEDAAHCAPVGTTEQVASNMLQEVRARVLAWKKADAEVKPHSEGEGEESVARMAYLDWGAKHICCLLKELQDIRNAPMPLDLNQMYRCGGFPWQSMNMMQ</sequence>
<gene>
    <name evidence="1" type="ORF">C8Q71DRAFT_861682</name>
</gene>
<name>A0ABQ8K4Q2_9APHY</name>
<evidence type="ECO:0000313" key="1">
    <source>
        <dbReference type="EMBL" id="KAH9831676.1"/>
    </source>
</evidence>
<dbReference type="GeneID" id="72008666"/>
<evidence type="ECO:0000313" key="2">
    <source>
        <dbReference type="Proteomes" id="UP000814176"/>
    </source>
</evidence>
<protein>
    <submittedName>
        <fullName evidence="1">Uncharacterized protein</fullName>
    </submittedName>
</protein>
<dbReference type="Proteomes" id="UP000814176">
    <property type="component" value="Unassembled WGS sequence"/>
</dbReference>
<accession>A0ABQ8K4Q2</accession>
<reference evidence="1 2" key="1">
    <citation type="journal article" date="2021" name="Environ. Microbiol.">
        <title>Gene family expansions and transcriptome signatures uncover fungal adaptations to wood decay.</title>
        <authorList>
            <person name="Hage H."/>
            <person name="Miyauchi S."/>
            <person name="Viragh M."/>
            <person name="Drula E."/>
            <person name="Min B."/>
            <person name="Chaduli D."/>
            <person name="Navarro D."/>
            <person name="Favel A."/>
            <person name="Norest M."/>
            <person name="Lesage-Meessen L."/>
            <person name="Balint B."/>
            <person name="Merenyi Z."/>
            <person name="de Eugenio L."/>
            <person name="Morin E."/>
            <person name="Martinez A.T."/>
            <person name="Baldrian P."/>
            <person name="Stursova M."/>
            <person name="Martinez M.J."/>
            <person name="Novotny C."/>
            <person name="Magnuson J.K."/>
            <person name="Spatafora J.W."/>
            <person name="Maurice S."/>
            <person name="Pangilinan J."/>
            <person name="Andreopoulos W."/>
            <person name="LaButti K."/>
            <person name="Hundley H."/>
            <person name="Na H."/>
            <person name="Kuo A."/>
            <person name="Barry K."/>
            <person name="Lipzen A."/>
            <person name="Henrissat B."/>
            <person name="Riley R."/>
            <person name="Ahrendt S."/>
            <person name="Nagy L.G."/>
            <person name="Grigoriev I.V."/>
            <person name="Martin F."/>
            <person name="Rosso M.N."/>
        </authorList>
    </citation>
    <scope>NUCLEOTIDE SEQUENCE [LARGE SCALE GENOMIC DNA]</scope>
    <source>
        <strain evidence="1 2">CIRM-BRFM 1785</strain>
    </source>
</reference>
<dbReference type="EMBL" id="JADCUA010000025">
    <property type="protein sequence ID" value="KAH9831676.1"/>
    <property type="molecule type" value="Genomic_DNA"/>
</dbReference>